<accession>A0A2A4I0S1</accession>
<comment type="caution">
    <text evidence="2">The sequence shown here is derived from an EMBL/GenBank/DDBJ whole genome shotgun (WGS) entry which is preliminary data.</text>
</comment>
<feature type="region of interest" description="Disordered" evidence="1">
    <location>
        <begin position="23"/>
        <end position="59"/>
    </location>
</feature>
<sequence length="59" mass="6351">MSDRDEDARNGRAARLAEQLRANLKRRKAQARAAAAQDGPPLGDGEQPVSASPRRNDPA</sequence>
<evidence type="ECO:0000256" key="1">
    <source>
        <dbReference type="SAM" id="MobiDB-lite"/>
    </source>
</evidence>
<evidence type="ECO:0000313" key="3">
    <source>
        <dbReference type="Proteomes" id="UP000218784"/>
    </source>
</evidence>
<gene>
    <name evidence="2" type="ORF">COA17_06490</name>
</gene>
<protein>
    <submittedName>
        <fullName evidence="2">Uncharacterized protein</fullName>
    </submittedName>
</protein>
<evidence type="ECO:0000313" key="2">
    <source>
        <dbReference type="EMBL" id="PCG09518.1"/>
    </source>
</evidence>
<dbReference type="EMBL" id="NWVD01000002">
    <property type="protein sequence ID" value="PCG09518.1"/>
    <property type="molecule type" value="Genomic_DNA"/>
</dbReference>
<dbReference type="Proteomes" id="UP000218784">
    <property type="component" value="Unassembled WGS sequence"/>
</dbReference>
<name>A0A2A4I0S1_9SPHN</name>
<reference evidence="2 3" key="1">
    <citation type="submission" date="2017-09" db="EMBL/GenBank/DDBJ databases">
        <title>Sphingomonas ginsenosidimutans KACC 14949, whole genome shotgun sequence.</title>
        <authorList>
            <person name="Feng G."/>
            <person name="Zhu H."/>
        </authorList>
    </citation>
    <scope>NUCLEOTIDE SEQUENCE [LARGE SCALE GENOMIC DNA]</scope>
    <source>
        <strain evidence="2 3">KACC 14949</strain>
    </source>
</reference>
<organism evidence="2 3">
    <name type="scientific">Sphingomonas ginsenosidimutans</name>
    <dbReference type="NCBI Taxonomy" id="862134"/>
    <lineage>
        <taxon>Bacteria</taxon>
        <taxon>Pseudomonadati</taxon>
        <taxon>Pseudomonadota</taxon>
        <taxon>Alphaproteobacteria</taxon>
        <taxon>Sphingomonadales</taxon>
        <taxon>Sphingomonadaceae</taxon>
        <taxon>Sphingomonas</taxon>
    </lineage>
</organism>
<dbReference type="AlphaFoldDB" id="A0A2A4I0S1"/>
<proteinExistence type="predicted"/>
<keyword evidence="3" id="KW-1185">Reference proteome</keyword>